<dbReference type="AlphaFoldDB" id="A0AAJ1AIN9"/>
<sequence>MPTPEELKEEEKKLRQLQLVVSLTMSTISQTTLSLEEASKMVTATRELALRLFPGKELAFDLIYQPRFRRLLAERFRLH</sequence>
<reference evidence="1 2" key="1">
    <citation type="journal article" date="2021" name="bioRxiv">
        <title>Unraveling nitrogen, sulfur and carbon metabolic pathways and microbial community transcriptional responses to substrate deprivation and toxicity stresses in a bioreactor mimicking anoxic brackish coastal sediment conditions.</title>
        <authorList>
            <person name="Martins P.D."/>
            <person name="Echeveste M.J."/>
            <person name="Arshad A."/>
            <person name="Kurth J."/>
            <person name="Ouboter H."/>
            <person name="Jetten M.S.M."/>
            <person name="Welte C.U."/>
        </authorList>
    </citation>
    <scope>NUCLEOTIDE SEQUENCE [LARGE SCALE GENOMIC DNA]</scope>
    <source>
        <strain evidence="1">MAG_38</strain>
    </source>
</reference>
<evidence type="ECO:0000313" key="1">
    <source>
        <dbReference type="EMBL" id="MBZ0160147.1"/>
    </source>
</evidence>
<protein>
    <submittedName>
        <fullName evidence="1">Uncharacterized protein</fullName>
    </submittedName>
</protein>
<dbReference type="Proteomes" id="UP001197609">
    <property type="component" value="Unassembled WGS sequence"/>
</dbReference>
<accession>A0AAJ1AIN9</accession>
<gene>
    <name evidence="1" type="ORF">K8G79_08445</name>
</gene>
<evidence type="ECO:0000313" key="2">
    <source>
        <dbReference type="Proteomes" id="UP001197609"/>
    </source>
</evidence>
<name>A0AAJ1AIN9_9BACT</name>
<organism evidence="1 2">
    <name type="scientific">Candidatus Methylomirabilis tolerans</name>
    <dbReference type="NCBI Taxonomy" id="3123416"/>
    <lineage>
        <taxon>Bacteria</taxon>
        <taxon>Candidatus Methylomirabilota</taxon>
        <taxon>Candidatus Methylomirabilia</taxon>
        <taxon>Candidatus Methylomirabilales</taxon>
        <taxon>Candidatus Methylomirabilaceae</taxon>
        <taxon>Candidatus Methylomirabilis</taxon>
    </lineage>
</organism>
<dbReference type="EMBL" id="JAIOIU010000102">
    <property type="protein sequence ID" value="MBZ0160147.1"/>
    <property type="molecule type" value="Genomic_DNA"/>
</dbReference>
<comment type="caution">
    <text evidence="1">The sequence shown here is derived from an EMBL/GenBank/DDBJ whole genome shotgun (WGS) entry which is preliminary data.</text>
</comment>
<proteinExistence type="predicted"/>